<evidence type="ECO:0000256" key="6">
    <source>
        <dbReference type="SAM" id="MobiDB-lite"/>
    </source>
</evidence>
<feature type="transmembrane region" description="Helical" evidence="7">
    <location>
        <begin position="473"/>
        <end position="492"/>
    </location>
</feature>
<evidence type="ECO:0000256" key="7">
    <source>
        <dbReference type="SAM" id="Phobius"/>
    </source>
</evidence>
<accession>A0A7X6DK99</accession>
<keyword evidence="4 7" id="KW-1133">Transmembrane helix</keyword>
<dbReference type="PANTHER" id="PTHR30250:SF11">
    <property type="entry name" value="O-ANTIGEN TRANSPORTER-RELATED"/>
    <property type="match status" value="1"/>
</dbReference>
<gene>
    <name evidence="8" type="ORF">RAMLITH_23135</name>
</gene>
<feature type="transmembrane region" description="Helical" evidence="7">
    <location>
        <begin position="364"/>
        <end position="386"/>
    </location>
</feature>
<dbReference type="EMBL" id="VTOX01000012">
    <property type="protein sequence ID" value="NKE68720.1"/>
    <property type="molecule type" value="Genomic_DNA"/>
</dbReference>
<feature type="transmembrane region" description="Helical" evidence="7">
    <location>
        <begin position="131"/>
        <end position="153"/>
    </location>
</feature>
<comment type="subcellular location">
    <subcellularLocation>
        <location evidence="1">Cell membrane</location>
        <topology evidence="1">Multi-pass membrane protein</topology>
    </subcellularLocation>
</comment>
<feature type="transmembrane region" description="Helical" evidence="7">
    <location>
        <begin position="208"/>
        <end position="225"/>
    </location>
</feature>
<keyword evidence="5 7" id="KW-0472">Membrane</keyword>
<evidence type="ECO:0000256" key="5">
    <source>
        <dbReference type="ARBA" id="ARBA00023136"/>
    </source>
</evidence>
<keyword evidence="9" id="KW-1185">Reference proteome</keyword>
<evidence type="ECO:0000256" key="4">
    <source>
        <dbReference type="ARBA" id="ARBA00022989"/>
    </source>
</evidence>
<dbReference type="Pfam" id="PF13440">
    <property type="entry name" value="Polysacc_synt_3"/>
    <property type="match status" value="1"/>
</dbReference>
<dbReference type="AlphaFoldDB" id="A0A7X6DK99"/>
<dbReference type="Proteomes" id="UP000521868">
    <property type="component" value="Unassembled WGS sequence"/>
</dbReference>
<dbReference type="GO" id="GO:0005886">
    <property type="term" value="C:plasma membrane"/>
    <property type="evidence" value="ECO:0007669"/>
    <property type="project" value="UniProtKB-SubCell"/>
</dbReference>
<feature type="region of interest" description="Disordered" evidence="6">
    <location>
        <begin position="1"/>
        <end position="70"/>
    </location>
</feature>
<feature type="transmembrane region" description="Helical" evidence="7">
    <location>
        <begin position="441"/>
        <end position="466"/>
    </location>
</feature>
<evidence type="ECO:0000313" key="8">
    <source>
        <dbReference type="EMBL" id="NKE68720.1"/>
    </source>
</evidence>
<feature type="transmembrane region" description="Helical" evidence="7">
    <location>
        <begin position="165"/>
        <end position="187"/>
    </location>
</feature>
<feature type="transmembrane region" description="Helical" evidence="7">
    <location>
        <begin position="498"/>
        <end position="522"/>
    </location>
</feature>
<sequence>MRIARLPGIPHLGRPYRRLHRGPPTTKAGADLDHLRASPRCLRRSPPPPGSAGLRRTCNPAGRAQGRGTRRGRLAAGVRLFRARRRLVRRTDSGTGAHSQRQDPAKGRALMGAGGIGRAARALARRDLPHVILGNAAQQAFGFATVLVIARLLDPGEFGIVRVALAYVAVATVVAAGGLTAPVLRYCADNAFDGTARRGLLGLALKRMLTVALTTLGILLLLIAAKPADPLESSVFGAYALQLPALAATSLLGVYLQAERRFKLMAYFPVATRFMALAVTAGATYCHGLPGLLVSSLALTYLACVPLLLATRPAWRPIGALRIPADFSSLAFHSVTGSLITVVGQYADLILLDVTGVDKEQVAVYSLATIFFFSAVAVGGAAQGIATPTFTALLNQPQRFRAQLLKWSGLLSAAAIPLAAISVLVAWIVEVYFLGPRYQHLSLFVGLLMIKFCLWCTYAIGGAALVGIGAIRLGTGIALVTTALTIGIGYPMSVQHGIWGIAWTQVFVALASTVLVWGAIFVEIRRLFERKQSGGVV</sequence>
<keyword evidence="2" id="KW-1003">Cell membrane</keyword>
<feature type="transmembrane region" description="Helical" evidence="7">
    <location>
        <begin position="264"/>
        <end position="285"/>
    </location>
</feature>
<reference evidence="8 9" key="1">
    <citation type="journal article" date="2020" name="Nature">
        <title>Bacterial chemolithoautotrophy via manganese oxidation.</title>
        <authorList>
            <person name="Yu H."/>
            <person name="Leadbetter J.R."/>
        </authorList>
    </citation>
    <scope>NUCLEOTIDE SEQUENCE [LARGE SCALE GENOMIC DNA]</scope>
    <source>
        <strain evidence="8 9">RBP-1</strain>
    </source>
</reference>
<feature type="transmembrane region" description="Helical" evidence="7">
    <location>
        <begin position="291"/>
        <end position="309"/>
    </location>
</feature>
<feature type="transmembrane region" description="Helical" evidence="7">
    <location>
        <begin position="237"/>
        <end position="257"/>
    </location>
</feature>
<evidence type="ECO:0000256" key="1">
    <source>
        <dbReference type="ARBA" id="ARBA00004651"/>
    </source>
</evidence>
<name>A0A7X6DK99_9BURK</name>
<feature type="transmembrane region" description="Helical" evidence="7">
    <location>
        <begin position="407"/>
        <end position="429"/>
    </location>
</feature>
<dbReference type="InterPro" id="IPR050833">
    <property type="entry name" value="Poly_Biosynth_Transport"/>
</dbReference>
<feature type="transmembrane region" description="Helical" evidence="7">
    <location>
        <begin position="330"/>
        <end position="352"/>
    </location>
</feature>
<evidence type="ECO:0000313" key="9">
    <source>
        <dbReference type="Proteomes" id="UP000521868"/>
    </source>
</evidence>
<dbReference type="PANTHER" id="PTHR30250">
    <property type="entry name" value="PST FAMILY PREDICTED COLANIC ACID TRANSPORTER"/>
    <property type="match status" value="1"/>
</dbReference>
<organism evidence="8 9">
    <name type="scientific">Ramlibacter lithotrophicus</name>
    <dbReference type="NCBI Taxonomy" id="2606681"/>
    <lineage>
        <taxon>Bacteria</taxon>
        <taxon>Pseudomonadati</taxon>
        <taxon>Pseudomonadota</taxon>
        <taxon>Betaproteobacteria</taxon>
        <taxon>Burkholderiales</taxon>
        <taxon>Comamonadaceae</taxon>
        <taxon>Ramlibacter</taxon>
    </lineage>
</organism>
<feature type="region of interest" description="Disordered" evidence="6">
    <location>
        <begin position="89"/>
        <end position="108"/>
    </location>
</feature>
<keyword evidence="3 7" id="KW-0812">Transmembrane</keyword>
<protein>
    <submittedName>
        <fullName evidence="8">Lipopolysaccharide biosynthesis protein</fullName>
    </submittedName>
</protein>
<evidence type="ECO:0000256" key="3">
    <source>
        <dbReference type="ARBA" id="ARBA00022692"/>
    </source>
</evidence>
<proteinExistence type="predicted"/>
<comment type="caution">
    <text evidence="8">The sequence shown here is derived from an EMBL/GenBank/DDBJ whole genome shotgun (WGS) entry which is preliminary data.</text>
</comment>
<evidence type="ECO:0000256" key="2">
    <source>
        <dbReference type="ARBA" id="ARBA00022475"/>
    </source>
</evidence>